<protein>
    <recommendedName>
        <fullName evidence="4">Response regulatory domain-containing protein</fullName>
    </recommendedName>
</protein>
<evidence type="ECO:0000256" key="1">
    <source>
        <dbReference type="SAM" id="Coils"/>
    </source>
</evidence>
<evidence type="ECO:0000313" key="2">
    <source>
        <dbReference type="EMBL" id="MBP0604049.1"/>
    </source>
</evidence>
<organism evidence="2 3">
    <name type="scientific">Aeromonas sanarellii</name>
    <dbReference type="NCBI Taxonomy" id="633415"/>
    <lineage>
        <taxon>Bacteria</taxon>
        <taxon>Pseudomonadati</taxon>
        <taxon>Pseudomonadota</taxon>
        <taxon>Gammaproteobacteria</taxon>
        <taxon>Aeromonadales</taxon>
        <taxon>Aeromonadaceae</taxon>
        <taxon>Aeromonas</taxon>
    </lineage>
</organism>
<evidence type="ECO:0008006" key="4">
    <source>
        <dbReference type="Google" id="ProtNLM"/>
    </source>
</evidence>
<gene>
    <name evidence="2" type="ORF">J8I01_16205</name>
</gene>
<evidence type="ECO:0000313" key="3">
    <source>
        <dbReference type="Proteomes" id="UP000666661"/>
    </source>
</evidence>
<reference evidence="2 3" key="1">
    <citation type="submission" date="2021-03" db="EMBL/GenBank/DDBJ databases">
        <title>Plant growth promoting bacteria isolated from wild legumes nodules and trapping Phaseolus vulgaris L. nodules in the center and southern Mexico.</title>
        <authorList>
            <person name="Estrada P."/>
        </authorList>
    </citation>
    <scope>NUCLEOTIDE SEQUENCE [LARGE SCALE GENOMIC DNA]</scope>
    <source>
        <strain evidence="2 3">MaGu-431</strain>
    </source>
</reference>
<proteinExistence type="predicted"/>
<name>A0ABS4B980_9GAMM</name>
<keyword evidence="3" id="KW-1185">Reference proteome</keyword>
<feature type="coiled-coil region" evidence="1">
    <location>
        <begin position="425"/>
        <end position="452"/>
    </location>
</feature>
<dbReference type="Proteomes" id="UP000666661">
    <property type="component" value="Unassembled WGS sequence"/>
</dbReference>
<keyword evidence="1" id="KW-0175">Coiled coil</keyword>
<sequence>MQILLIEDDAMMISALTQGLSDQGMAPSRLHHCKEISALPALLRQQSFDAILCRQYHHQAREGVRLLQEAHHLGLLAPGCVLLLLDHDEETGQYPPSDLYFPLRLAVPFTTEQLAHSLQALLVLTAVTRPLATPMALREWRSACAQCEDLLYRHARNKALGPQMDRVKGYMLLQAGELVQATQHYAMCTTEHDAWWPRTGLIHALLGLDRVESAHKDLDRNQARLPPVIHQELTLACLLHQGQWEPAWALLSGLLQRCPWQPEWRQTAILLALLRRDEAQVLAQATAVGLRFFPRQKFHQSIEHCVLDATLAVLWHPPVEARVHGLQQALEDLGRQAVTLRAHEEALMRALMLALDYRFDDALMLLAKHPPEAARDNHLNQLLGFAVSQFCGLPQHAQRYLARLGQYRGPVAQSPQLQRLIQRVVGDLQGQLELREQRLSQLRQERQRAMTAGQHQLAVQCALTLQETFPAQAGDAWQLLTLLTHCWPTGMAAPAVAQLVDRLERRLDHSAAFQGQHAEAYRETLRRIRSHLAPRLPPLPAQ</sequence>
<comment type="caution">
    <text evidence="2">The sequence shown here is derived from an EMBL/GenBank/DDBJ whole genome shotgun (WGS) entry which is preliminary data.</text>
</comment>
<dbReference type="EMBL" id="JAGIQF010000010">
    <property type="protein sequence ID" value="MBP0604049.1"/>
    <property type="molecule type" value="Genomic_DNA"/>
</dbReference>
<dbReference type="RefSeq" id="WP_209794707.1">
    <property type="nucleotide sequence ID" value="NZ_JAAKIK010000042.1"/>
</dbReference>
<accession>A0ABS4B980</accession>